<accession>A0A9Q0GJR3</accession>
<proteinExistence type="predicted"/>
<protein>
    <recommendedName>
        <fullName evidence="1">FBD domain-containing protein</fullName>
    </recommendedName>
</protein>
<dbReference type="Proteomes" id="UP001141552">
    <property type="component" value="Unassembled WGS sequence"/>
</dbReference>
<evidence type="ECO:0000313" key="2">
    <source>
        <dbReference type="EMBL" id="KAJ4849834.1"/>
    </source>
</evidence>
<name>A0A9Q0GJR3_9ROSI</name>
<dbReference type="EMBL" id="JAKUCV010000476">
    <property type="protein sequence ID" value="KAJ4849834.1"/>
    <property type="molecule type" value="Genomic_DNA"/>
</dbReference>
<feature type="domain" description="FBD" evidence="1">
    <location>
        <begin position="27"/>
        <end position="97"/>
    </location>
</feature>
<sequence>MIVIRSHGLDNPSSTPAVKFLEEAKCSLLLPKLAQVTLQWFSGTEPEMELMKIILACSPWLQEMAIVLDIPSSKEASILKALLSLPRASPLAEIKYSESSTEMKRYHLQF</sequence>
<comment type="caution">
    <text evidence="2">The sequence shown here is derived from an EMBL/GenBank/DDBJ whole genome shotgun (WGS) entry which is preliminary data.</text>
</comment>
<organism evidence="2 3">
    <name type="scientific">Turnera subulata</name>
    <dbReference type="NCBI Taxonomy" id="218843"/>
    <lineage>
        <taxon>Eukaryota</taxon>
        <taxon>Viridiplantae</taxon>
        <taxon>Streptophyta</taxon>
        <taxon>Embryophyta</taxon>
        <taxon>Tracheophyta</taxon>
        <taxon>Spermatophyta</taxon>
        <taxon>Magnoliopsida</taxon>
        <taxon>eudicotyledons</taxon>
        <taxon>Gunneridae</taxon>
        <taxon>Pentapetalae</taxon>
        <taxon>rosids</taxon>
        <taxon>fabids</taxon>
        <taxon>Malpighiales</taxon>
        <taxon>Passifloraceae</taxon>
        <taxon>Turnera</taxon>
    </lineage>
</organism>
<keyword evidence="3" id="KW-1185">Reference proteome</keyword>
<dbReference type="SMART" id="SM00579">
    <property type="entry name" value="FBD"/>
    <property type="match status" value="1"/>
</dbReference>
<dbReference type="AlphaFoldDB" id="A0A9Q0GJR3"/>
<evidence type="ECO:0000313" key="3">
    <source>
        <dbReference type="Proteomes" id="UP001141552"/>
    </source>
</evidence>
<reference evidence="2" key="1">
    <citation type="submission" date="2022-02" db="EMBL/GenBank/DDBJ databases">
        <authorList>
            <person name="Henning P.M."/>
            <person name="McCubbin A.G."/>
            <person name="Shore J.S."/>
        </authorList>
    </citation>
    <scope>NUCLEOTIDE SEQUENCE</scope>
    <source>
        <strain evidence="2">F60SS</strain>
        <tissue evidence="2">Leaves</tissue>
    </source>
</reference>
<dbReference type="OrthoDB" id="1703979at2759"/>
<dbReference type="InterPro" id="IPR006566">
    <property type="entry name" value="FBD"/>
</dbReference>
<reference evidence="2" key="2">
    <citation type="journal article" date="2023" name="Plants (Basel)">
        <title>Annotation of the Turnera subulata (Passifloraceae) Draft Genome Reveals the S-Locus Evolved after the Divergence of Turneroideae from Passifloroideae in a Stepwise Manner.</title>
        <authorList>
            <person name="Henning P.M."/>
            <person name="Roalson E.H."/>
            <person name="Mir W."/>
            <person name="McCubbin A.G."/>
            <person name="Shore J.S."/>
        </authorList>
    </citation>
    <scope>NUCLEOTIDE SEQUENCE</scope>
    <source>
        <strain evidence="2">F60SS</strain>
    </source>
</reference>
<gene>
    <name evidence="2" type="ORF">Tsubulata_022893</name>
</gene>
<evidence type="ECO:0000259" key="1">
    <source>
        <dbReference type="SMART" id="SM00579"/>
    </source>
</evidence>